<evidence type="ECO:0000256" key="1">
    <source>
        <dbReference type="ARBA" id="ARBA00007398"/>
    </source>
</evidence>
<name>A0A2T2NMR4_CORCC</name>
<evidence type="ECO:0000313" key="5">
    <source>
        <dbReference type="Proteomes" id="UP000240883"/>
    </source>
</evidence>
<feature type="compositionally biased region" description="Basic and acidic residues" evidence="2">
    <location>
        <begin position="530"/>
        <end position="549"/>
    </location>
</feature>
<dbReference type="AlphaFoldDB" id="A0A2T2NMR4"/>
<evidence type="ECO:0000256" key="2">
    <source>
        <dbReference type="SAM" id="MobiDB-lite"/>
    </source>
</evidence>
<dbReference type="STRING" id="1448308.A0A2T2NMR4"/>
<proteinExistence type="inferred from homology"/>
<comment type="similarity">
    <text evidence="1">Belongs to the asteroid family.</text>
</comment>
<organism evidence="4 5">
    <name type="scientific">Corynespora cassiicola Philippines</name>
    <dbReference type="NCBI Taxonomy" id="1448308"/>
    <lineage>
        <taxon>Eukaryota</taxon>
        <taxon>Fungi</taxon>
        <taxon>Dikarya</taxon>
        <taxon>Ascomycota</taxon>
        <taxon>Pezizomycotina</taxon>
        <taxon>Dothideomycetes</taxon>
        <taxon>Pleosporomycetidae</taxon>
        <taxon>Pleosporales</taxon>
        <taxon>Corynesporascaceae</taxon>
        <taxon>Corynespora</taxon>
    </lineage>
</organism>
<keyword evidence="5" id="KW-1185">Reference proteome</keyword>
<gene>
    <name evidence="4" type="ORF">BS50DRAFT_372207</name>
</gene>
<dbReference type="InterPro" id="IPR039436">
    <property type="entry name" value="Asteroid_dom"/>
</dbReference>
<evidence type="ECO:0000313" key="4">
    <source>
        <dbReference type="EMBL" id="PSN66715.1"/>
    </source>
</evidence>
<feature type="domain" description="Asteroid" evidence="3">
    <location>
        <begin position="127"/>
        <end position="353"/>
    </location>
</feature>
<dbReference type="OrthoDB" id="5297549at2759"/>
<dbReference type="EMBL" id="KZ678135">
    <property type="protein sequence ID" value="PSN66715.1"/>
    <property type="molecule type" value="Genomic_DNA"/>
</dbReference>
<sequence length="563" mass="63426">MGIPTLARRLEPYATKYSPQDLNGYTAIIDGPSLAYHAHKLALAAGASTGRIPSYADINHEAIRWLKSLEDLNIRVSAILFDGALPDSKKSERSARLDRYVRQMTTFKSFHPAGSCPIPRELGTAIYAFLAPSLREALSETNYAQITRVVPGEADDWCPLYANDNPRSVVFSSDTDLLLYEYPPEFLVVFFRDLDLATEFKGYCPKDICNRLAVRSLVPLAFAITQEPYNSLTENVLEAANIDVESDQYLDFSKRYMGIRPSTPSHIARNFTLRAALQQLDVRVSEFVHQSLNYASTPTVYLPLLLEDPNQASAWNMGQDIRVLAYSILPADSVVVQEHKRKAQSIAIQDIKIYTPDETVSGVVELAHDVRTWKQWTAKKQVAKSHVWALFAASMVLVDLKRPPLMSLITRVLNSDYDNSWDFIHLSARVQSILYSLRFFDQCASIWLAHNDHDTTDLRDVIFELHRDLESLPSLSEIAAVPGQKKQAQGDDETLKAIVGEAYKAAGIAPPEEQKPPKPKKQTLKAAKPLTREEKEQQRKERRRQENISRQHVSNMFAVLGQG</sequence>
<reference evidence="4 5" key="1">
    <citation type="journal article" date="2018" name="Front. Microbiol.">
        <title>Genome-Wide Analysis of Corynespora cassiicola Leaf Fall Disease Putative Effectors.</title>
        <authorList>
            <person name="Lopez D."/>
            <person name="Ribeiro S."/>
            <person name="Label P."/>
            <person name="Fumanal B."/>
            <person name="Venisse J.S."/>
            <person name="Kohler A."/>
            <person name="de Oliveira R.R."/>
            <person name="Labutti K."/>
            <person name="Lipzen A."/>
            <person name="Lail K."/>
            <person name="Bauer D."/>
            <person name="Ohm R.A."/>
            <person name="Barry K.W."/>
            <person name="Spatafora J."/>
            <person name="Grigoriev I.V."/>
            <person name="Martin F.M."/>
            <person name="Pujade-Renaud V."/>
        </authorList>
    </citation>
    <scope>NUCLEOTIDE SEQUENCE [LARGE SCALE GENOMIC DNA]</scope>
    <source>
        <strain evidence="4 5">Philippines</strain>
    </source>
</reference>
<dbReference type="PANTHER" id="PTHR15665:SF1">
    <property type="entry name" value="PROTEIN ASTEROID HOMOLOG 1"/>
    <property type="match status" value="1"/>
</dbReference>
<dbReference type="Proteomes" id="UP000240883">
    <property type="component" value="Unassembled WGS sequence"/>
</dbReference>
<dbReference type="InterPro" id="IPR029060">
    <property type="entry name" value="PIN-like_dom_sf"/>
</dbReference>
<dbReference type="Pfam" id="PF12813">
    <property type="entry name" value="XPG_I_2"/>
    <property type="match status" value="1"/>
</dbReference>
<dbReference type="SUPFAM" id="SSF88723">
    <property type="entry name" value="PIN domain-like"/>
    <property type="match status" value="1"/>
</dbReference>
<evidence type="ECO:0000259" key="3">
    <source>
        <dbReference type="Pfam" id="PF12813"/>
    </source>
</evidence>
<accession>A0A2T2NMR4</accession>
<protein>
    <recommendedName>
        <fullName evidence="3">Asteroid domain-containing protein</fullName>
    </recommendedName>
</protein>
<feature type="region of interest" description="Disordered" evidence="2">
    <location>
        <begin position="506"/>
        <end position="563"/>
    </location>
</feature>
<dbReference type="Gene3D" id="3.40.50.1010">
    <property type="entry name" value="5'-nuclease"/>
    <property type="match status" value="1"/>
</dbReference>
<dbReference type="PANTHER" id="PTHR15665">
    <property type="entry name" value="ASTEROID PROTEIN"/>
    <property type="match status" value="1"/>
</dbReference>
<dbReference type="InterPro" id="IPR026832">
    <property type="entry name" value="Asteroid"/>
</dbReference>